<proteinExistence type="predicted"/>
<organism evidence="2 3">
    <name type="scientific">Portunus trituberculatus</name>
    <name type="common">Swimming crab</name>
    <name type="synonym">Neptunus trituberculatus</name>
    <dbReference type="NCBI Taxonomy" id="210409"/>
    <lineage>
        <taxon>Eukaryota</taxon>
        <taxon>Metazoa</taxon>
        <taxon>Ecdysozoa</taxon>
        <taxon>Arthropoda</taxon>
        <taxon>Crustacea</taxon>
        <taxon>Multicrustacea</taxon>
        <taxon>Malacostraca</taxon>
        <taxon>Eumalacostraca</taxon>
        <taxon>Eucarida</taxon>
        <taxon>Decapoda</taxon>
        <taxon>Pleocyemata</taxon>
        <taxon>Brachyura</taxon>
        <taxon>Eubrachyura</taxon>
        <taxon>Portunoidea</taxon>
        <taxon>Portunidae</taxon>
        <taxon>Portuninae</taxon>
        <taxon>Portunus</taxon>
    </lineage>
</organism>
<evidence type="ECO:0000256" key="1">
    <source>
        <dbReference type="SAM" id="SignalP"/>
    </source>
</evidence>
<keyword evidence="3" id="KW-1185">Reference proteome</keyword>
<evidence type="ECO:0000313" key="3">
    <source>
        <dbReference type="Proteomes" id="UP000324222"/>
    </source>
</evidence>
<comment type="caution">
    <text evidence="2">The sequence shown here is derived from an EMBL/GenBank/DDBJ whole genome shotgun (WGS) entry which is preliminary data.</text>
</comment>
<dbReference type="AlphaFoldDB" id="A0A5B7KBU7"/>
<reference evidence="2 3" key="1">
    <citation type="submission" date="2019-05" db="EMBL/GenBank/DDBJ databases">
        <title>Another draft genome of Portunus trituberculatus and its Hox gene families provides insights of decapod evolution.</title>
        <authorList>
            <person name="Jeong J.-H."/>
            <person name="Song I."/>
            <person name="Kim S."/>
            <person name="Choi T."/>
            <person name="Kim D."/>
            <person name="Ryu S."/>
            <person name="Kim W."/>
        </authorList>
    </citation>
    <scope>NUCLEOTIDE SEQUENCE [LARGE SCALE GENOMIC DNA]</scope>
    <source>
        <tissue evidence="2">Muscle</tissue>
    </source>
</reference>
<accession>A0A5B7KBU7</accession>
<keyword evidence="1" id="KW-0732">Signal</keyword>
<gene>
    <name evidence="2" type="ORF">E2C01_099868</name>
</gene>
<dbReference type="Proteomes" id="UP000324222">
    <property type="component" value="Unassembled WGS sequence"/>
</dbReference>
<name>A0A5B7KBU7_PORTR</name>
<dbReference type="EMBL" id="VSRR010139811">
    <property type="protein sequence ID" value="MPD04194.1"/>
    <property type="molecule type" value="Genomic_DNA"/>
</dbReference>
<sequence>MLSRRGRCRQLFFLLLLLLLLPTPLLAGDDRYINVVRPPCTGCWKEVEGMCVPIYPCDPEQEYSLKLPLKG</sequence>
<feature type="chain" id="PRO_5022732994" evidence="1">
    <location>
        <begin position="28"/>
        <end position="71"/>
    </location>
</feature>
<evidence type="ECO:0000313" key="2">
    <source>
        <dbReference type="EMBL" id="MPD04194.1"/>
    </source>
</evidence>
<feature type="signal peptide" evidence="1">
    <location>
        <begin position="1"/>
        <end position="27"/>
    </location>
</feature>
<protein>
    <submittedName>
        <fullName evidence="2">Uncharacterized protein</fullName>
    </submittedName>
</protein>